<protein>
    <submittedName>
        <fullName evidence="2">Uncharacterized protein</fullName>
    </submittedName>
</protein>
<gene>
    <name evidence="2" type="ORF">CK203_025356</name>
</gene>
<feature type="compositionally biased region" description="Polar residues" evidence="1">
    <location>
        <begin position="1"/>
        <end position="12"/>
    </location>
</feature>
<feature type="compositionally biased region" description="Basic and acidic residues" evidence="1">
    <location>
        <begin position="61"/>
        <end position="83"/>
    </location>
</feature>
<proteinExistence type="predicted"/>
<dbReference type="PANTHER" id="PTHR34222:SF91">
    <property type="match status" value="1"/>
</dbReference>
<feature type="region of interest" description="Disordered" evidence="1">
    <location>
        <begin position="1"/>
        <end position="41"/>
    </location>
</feature>
<comment type="caution">
    <text evidence="2">The sequence shown here is derived from an EMBL/GenBank/DDBJ whole genome shotgun (WGS) entry which is preliminary data.</text>
</comment>
<dbReference type="Proteomes" id="UP000288805">
    <property type="component" value="Unassembled WGS sequence"/>
</dbReference>
<organism evidence="2 3">
    <name type="scientific">Vitis vinifera</name>
    <name type="common">Grape</name>
    <dbReference type="NCBI Taxonomy" id="29760"/>
    <lineage>
        <taxon>Eukaryota</taxon>
        <taxon>Viridiplantae</taxon>
        <taxon>Streptophyta</taxon>
        <taxon>Embryophyta</taxon>
        <taxon>Tracheophyta</taxon>
        <taxon>Spermatophyta</taxon>
        <taxon>Magnoliopsida</taxon>
        <taxon>eudicotyledons</taxon>
        <taxon>Gunneridae</taxon>
        <taxon>Pentapetalae</taxon>
        <taxon>rosids</taxon>
        <taxon>Vitales</taxon>
        <taxon>Vitaceae</taxon>
        <taxon>Viteae</taxon>
        <taxon>Vitis</taxon>
    </lineage>
</organism>
<sequence>MMGSQDSVTNLESLALAVKGNPSNNNDHRPKKGRPWCDHCRHPGHTKDTCWKIHGKPADWKPSRFANDKEGRGNLVSMDEKPSPEPTPFSKEQIEVLQKLFSQSLPAPTPTMVRTGSLAQKADGSLSKVAGTGSVRVSKNITLDSVLLVLDSRKTIGNAKMCSGLYLLEVNDPPQGATHHFDCSVSSSPISLSFTKVPVSTLLNKMGETNFIQEYQLWDIEESSHFSPNSDQPCPSLNRESIPPQNLFLESPYFLESPSQDQTNSPPTNLIHLLKIWTLFNQQRMMS</sequence>
<evidence type="ECO:0000256" key="1">
    <source>
        <dbReference type="SAM" id="MobiDB-lite"/>
    </source>
</evidence>
<evidence type="ECO:0000313" key="2">
    <source>
        <dbReference type="EMBL" id="RVX02120.1"/>
    </source>
</evidence>
<accession>A0A438IZI5</accession>
<dbReference type="PANTHER" id="PTHR34222">
    <property type="entry name" value="GAG_PRE-INTEGRS DOMAIN-CONTAINING PROTEIN"/>
    <property type="match status" value="1"/>
</dbReference>
<name>A0A438IZI5_VITVI</name>
<reference evidence="2 3" key="1">
    <citation type="journal article" date="2018" name="PLoS Genet.">
        <title>Population sequencing reveals clonal diversity and ancestral inbreeding in the grapevine cultivar Chardonnay.</title>
        <authorList>
            <person name="Roach M.J."/>
            <person name="Johnson D.L."/>
            <person name="Bohlmann J."/>
            <person name="van Vuuren H.J."/>
            <person name="Jones S.J."/>
            <person name="Pretorius I.S."/>
            <person name="Schmidt S.A."/>
            <person name="Borneman A.R."/>
        </authorList>
    </citation>
    <scope>NUCLEOTIDE SEQUENCE [LARGE SCALE GENOMIC DNA]</scope>
    <source>
        <strain evidence="3">cv. Chardonnay</strain>
        <tissue evidence="2">Leaf</tissue>
    </source>
</reference>
<evidence type="ECO:0000313" key="3">
    <source>
        <dbReference type="Proteomes" id="UP000288805"/>
    </source>
</evidence>
<dbReference type="AlphaFoldDB" id="A0A438IZI5"/>
<feature type="region of interest" description="Disordered" evidence="1">
    <location>
        <begin position="61"/>
        <end position="90"/>
    </location>
</feature>
<dbReference type="EMBL" id="QGNW01000072">
    <property type="protein sequence ID" value="RVX02120.1"/>
    <property type="molecule type" value="Genomic_DNA"/>
</dbReference>